<dbReference type="InterPro" id="IPR001789">
    <property type="entry name" value="Sig_transdc_resp-reg_receiver"/>
</dbReference>
<evidence type="ECO:0000313" key="3">
    <source>
        <dbReference type="EMBL" id="RKS78072.1"/>
    </source>
</evidence>
<dbReference type="Gene3D" id="3.40.50.2300">
    <property type="match status" value="1"/>
</dbReference>
<gene>
    <name evidence="3" type="ORF">BDK61_3713</name>
</gene>
<dbReference type="AlphaFoldDB" id="A0A495QVH8"/>
<feature type="modified residue" description="4-aspartylphosphate" evidence="1">
    <location>
        <position position="64"/>
    </location>
</feature>
<comment type="caution">
    <text evidence="3">The sequence shown here is derived from an EMBL/GenBank/DDBJ whole genome shotgun (WGS) entry which is preliminary data.</text>
</comment>
<dbReference type="RefSeq" id="WP_004966630.1">
    <property type="nucleotide sequence ID" value="NZ_RBWW01000002.1"/>
</dbReference>
<dbReference type="InterPro" id="IPR011006">
    <property type="entry name" value="CheY-like_superfamily"/>
</dbReference>
<organism evidence="3 4">
    <name type="scientific">Haloarcula quadrata</name>
    <dbReference type="NCBI Taxonomy" id="182779"/>
    <lineage>
        <taxon>Archaea</taxon>
        <taxon>Methanobacteriati</taxon>
        <taxon>Methanobacteriota</taxon>
        <taxon>Stenosarchaea group</taxon>
        <taxon>Halobacteria</taxon>
        <taxon>Halobacteriales</taxon>
        <taxon>Haloarculaceae</taxon>
        <taxon>Haloarcula</taxon>
    </lineage>
</organism>
<evidence type="ECO:0000256" key="1">
    <source>
        <dbReference type="PROSITE-ProRule" id="PRU00169"/>
    </source>
</evidence>
<dbReference type="GeneID" id="64824622"/>
<dbReference type="SUPFAM" id="SSF52172">
    <property type="entry name" value="CheY-like"/>
    <property type="match status" value="1"/>
</dbReference>
<dbReference type="InterPro" id="IPR052893">
    <property type="entry name" value="TCS_response_regulator"/>
</dbReference>
<dbReference type="SMART" id="SM00448">
    <property type="entry name" value="REC"/>
    <property type="match status" value="1"/>
</dbReference>
<keyword evidence="4" id="KW-1185">Reference proteome</keyword>
<dbReference type="GO" id="GO:0000160">
    <property type="term" value="P:phosphorelay signal transduction system"/>
    <property type="evidence" value="ECO:0007669"/>
    <property type="project" value="InterPro"/>
</dbReference>
<dbReference type="PROSITE" id="PS50110">
    <property type="entry name" value="RESPONSE_REGULATORY"/>
    <property type="match status" value="1"/>
</dbReference>
<dbReference type="PANTHER" id="PTHR44520">
    <property type="entry name" value="RESPONSE REGULATOR RCP1-RELATED"/>
    <property type="match status" value="1"/>
</dbReference>
<feature type="domain" description="Response regulatory" evidence="2">
    <location>
        <begin position="7"/>
        <end position="131"/>
    </location>
</feature>
<dbReference type="CDD" id="cd17557">
    <property type="entry name" value="REC_Rcp-like"/>
    <property type="match status" value="1"/>
</dbReference>
<dbReference type="Proteomes" id="UP000268233">
    <property type="component" value="Unassembled WGS sequence"/>
</dbReference>
<evidence type="ECO:0000313" key="4">
    <source>
        <dbReference type="Proteomes" id="UP000268233"/>
    </source>
</evidence>
<keyword evidence="1" id="KW-0597">Phosphoprotein</keyword>
<dbReference type="EMBL" id="RBWW01000002">
    <property type="protein sequence ID" value="RKS78072.1"/>
    <property type="molecule type" value="Genomic_DNA"/>
</dbReference>
<name>A0A495QVH8_9EURY</name>
<evidence type="ECO:0000259" key="2">
    <source>
        <dbReference type="PROSITE" id="PS50110"/>
    </source>
</evidence>
<reference evidence="3 4" key="1">
    <citation type="submission" date="2018-10" db="EMBL/GenBank/DDBJ databases">
        <title>Genomic Encyclopedia of Archaeal and Bacterial Type Strains, Phase II (KMG-II): from individual species to whole genera.</title>
        <authorList>
            <person name="Goeker M."/>
        </authorList>
    </citation>
    <scope>NUCLEOTIDE SEQUENCE [LARGE SCALE GENOMIC DNA]</scope>
    <source>
        <strain evidence="3 4">DSM 11927</strain>
    </source>
</reference>
<dbReference type="Pfam" id="PF00072">
    <property type="entry name" value="Response_reg"/>
    <property type="match status" value="1"/>
</dbReference>
<sequence length="145" mass="15921">MSEPTPLVVSVEDNPADVRLIEEGVAAVDRDIDFRVYNNGRNAIEQLTGDGGVPAESVQLVLLDLNIPGKSGLEILRYLRKDSELDAVPILTVSSSENPDDIRRVYESSANAYLTKPTDPDEFIQMITAAVRFWMPPISSSTTND</sequence>
<dbReference type="PANTHER" id="PTHR44520:SF2">
    <property type="entry name" value="RESPONSE REGULATOR RCP1"/>
    <property type="match status" value="1"/>
</dbReference>
<protein>
    <submittedName>
        <fullName evidence="3">Response regulator receiver domain-containing protein</fullName>
    </submittedName>
</protein>
<proteinExistence type="predicted"/>
<accession>A0A495QVH8</accession>